<evidence type="ECO:0000313" key="20">
    <source>
        <dbReference type="EMBL" id="TPX74704.1"/>
    </source>
</evidence>
<keyword evidence="7" id="KW-0328">Glycosyltransferase</keyword>
<feature type="transmembrane region" description="Helical" evidence="19">
    <location>
        <begin position="121"/>
        <end position="140"/>
    </location>
</feature>
<keyword evidence="12" id="KW-0460">Magnesium</keyword>
<evidence type="ECO:0000256" key="14">
    <source>
        <dbReference type="ARBA" id="ARBA00023136"/>
    </source>
</evidence>
<evidence type="ECO:0000313" key="21">
    <source>
        <dbReference type="Proteomes" id="UP000320333"/>
    </source>
</evidence>
<feature type="transmembrane region" description="Helical" evidence="19">
    <location>
        <begin position="72"/>
        <end position="96"/>
    </location>
</feature>
<keyword evidence="9 19" id="KW-0812">Transmembrane</keyword>
<evidence type="ECO:0000256" key="12">
    <source>
        <dbReference type="ARBA" id="ARBA00022842"/>
    </source>
</evidence>
<evidence type="ECO:0000256" key="7">
    <source>
        <dbReference type="ARBA" id="ARBA00022676"/>
    </source>
</evidence>
<comment type="pathway">
    <text evidence="3">Protein modification; protein glycosylation.</text>
</comment>
<dbReference type="GO" id="GO:0016757">
    <property type="term" value="F:glycosyltransferase activity"/>
    <property type="evidence" value="ECO:0007669"/>
    <property type="project" value="UniProtKB-KW"/>
</dbReference>
<dbReference type="InterPro" id="IPR033895">
    <property type="entry name" value="GPT"/>
</dbReference>
<dbReference type="InterPro" id="IPR000715">
    <property type="entry name" value="Glycosyl_transferase_4"/>
</dbReference>
<reference evidence="20 21" key="1">
    <citation type="journal article" date="2019" name="Sci. Rep.">
        <title>Comparative genomics of chytrid fungi reveal insights into the obligate biotrophic and pathogenic lifestyle of Synchytrium endobioticum.</title>
        <authorList>
            <person name="van de Vossenberg B.T.L.H."/>
            <person name="Warris S."/>
            <person name="Nguyen H.D.T."/>
            <person name="van Gent-Pelzer M.P.E."/>
            <person name="Joly D.L."/>
            <person name="van de Geest H.C."/>
            <person name="Bonants P.J.M."/>
            <person name="Smith D.S."/>
            <person name="Levesque C.A."/>
            <person name="van der Lee T.A.J."/>
        </authorList>
    </citation>
    <scope>NUCLEOTIDE SEQUENCE [LARGE SCALE GENOMIC DNA]</scope>
    <source>
        <strain evidence="20 21">CBS 675.73</strain>
    </source>
</reference>
<gene>
    <name evidence="20" type="ORF">CcCBS67573_g04013</name>
</gene>
<evidence type="ECO:0000256" key="8">
    <source>
        <dbReference type="ARBA" id="ARBA00022679"/>
    </source>
</evidence>
<dbReference type="Pfam" id="PF00953">
    <property type="entry name" value="Glycos_transf_4"/>
    <property type="match status" value="1"/>
</dbReference>
<keyword evidence="14 19" id="KW-0472">Membrane</keyword>
<dbReference type="CDD" id="cd06855">
    <property type="entry name" value="GT_GPT_euk"/>
    <property type="match status" value="1"/>
</dbReference>
<evidence type="ECO:0000256" key="9">
    <source>
        <dbReference type="ARBA" id="ARBA00022692"/>
    </source>
</evidence>
<evidence type="ECO:0000256" key="19">
    <source>
        <dbReference type="SAM" id="Phobius"/>
    </source>
</evidence>
<keyword evidence="10" id="KW-0479">Metal-binding</keyword>
<dbReference type="STRING" id="246404.A0A507FEP2"/>
<dbReference type="PANTHER" id="PTHR10571">
    <property type="entry name" value="UDP-N-ACETYLGLUCOSAMINE--DOLICHYL-PHOSPHATE N-ACETYLGLUCOSAMINEPHOSPHOTRANSFERASE"/>
    <property type="match status" value="1"/>
</dbReference>
<dbReference type="GO" id="GO:0046872">
    <property type="term" value="F:metal ion binding"/>
    <property type="evidence" value="ECO:0007669"/>
    <property type="project" value="UniProtKB-KW"/>
</dbReference>
<name>A0A507FEP2_9FUNG</name>
<comment type="function">
    <text evidence="17">UDP-N-acetylglucosamine--dolichyl-phosphate N-acetylglucosaminephosphotransferase that operates in the biosynthetic pathway of dolichol-linked oligosaccharides, the glycan precursors employed in protein asparagine (N)-glycosylation. The assembly of dolichol-linked oligosaccharides begins on the cytosolic side of the endoplasmic reticulum membrane and finishes in its lumen. The sequential addition of sugars to dolichol pyrophosphate produces dolichol-linked oligosaccharides containing fourteen sugars, including two GlcNAcs, nine mannoses and three glucoses. Once assembled, the oligosaccharide is transferred from the lipid to nascent proteins by oligosaccharyltransferases. Catalyzes the initial step of dolichol-linked oligosaccharide biosynthesis, transfering GlcNAc-1-P from cytosolic UDP-GlcNAc onto the carrier lipid dolichyl phosphate (P-dolichol), yielding GlcNAc-P-P-dolichol embedded in the cytoplasmic leaflet of the endoplasmic reticulum membrane.</text>
</comment>
<comment type="subcellular location">
    <subcellularLocation>
        <location evidence="2">Endoplasmic reticulum membrane</location>
        <topology evidence="2">Multi-pass membrane protein</topology>
    </subcellularLocation>
</comment>
<comment type="caution">
    <text evidence="20">The sequence shown here is derived from an EMBL/GenBank/DDBJ whole genome shotgun (WGS) entry which is preliminary data.</text>
</comment>
<dbReference type="GO" id="GO:0003975">
    <property type="term" value="F:UDP-N-acetylglucosamine-dolichyl-phosphate N-acetylglucosaminephosphotransferase activity"/>
    <property type="evidence" value="ECO:0007669"/>
    <property type="project" value="UniProtKB-EC"/>
</dbReference>
<keyword evidence="8 20" id="KW-0808">Transferase</keyword>
<keyword evidence="21" id="KW-1185">Reference proteome</keyword>
<comment type="cofactor">
    <cofactor evidence="1">
        <name>Mg(2+)</name>
        <dbReference type="ChEBI" id="CHEBI:18420"/>
    </cofactor>
</comment>
<evidence type="ECO:0000256" key="5">
    <source>
        <dbReference type="ARBA" id="ARBA00013225"/>
    </source>
</evidence>
<dbReference type="EMBL" id="QEAP01000112">
    <property type="protein sequence ID" value="TPX74704.1"/>
    <property type="molecule type" value="Genomic_DNA"/>
</dbReference>
<feature type="transmembrane region" description="Helical" evidence="19">
    <location>
        <begin position="414"/>
        <end position="435"/>
    </location>
</feature>
<dbReference type="PANTHER" id="PTHR10571:SF0">
    <property type="entry name" value="UDP-N-ACETYLGLUCOSAMINE--DOLICHYL-PHOSPHATE N-ACETYLGLUCOSAMINEPHOSPHOTRANSFERASE"/>
    <property type="match status" value="1"/>
</dbReference>
<feature type="transmembrane region" description="Helical" evidence="19">
    <location>
        <begin position="227"/>
        <end position="248"/>
    </location>
</feature>
<evidence type="ECO:0000256" key="6">
    <source>
        <dbReference type="ARBA" id="ARBA00017659"/>
    </source>
</evidence>
<evidence type="ECO:0000256" key="15">
    <source>
        <dbReference type="ARBA" id="ARBA00029567"/>
    </source>
</evidence>
<feature type="transmembrane region" description="Helical" evidence="19">
    <location>
        <begin position="152"/>
        <end position="175"/>
    </location>
</feature>
<evidence type="ECO:0000256" key="10">
    <source>
        <dbReference type="ARBA" id="ARBA00022723"/>
    </source>
</evidence>
<proteinExistence type="inferred from homology"/>
<evidence type="ECO:0000256" key="11">
    <source>
        <dbReference type="ARBA" id="ARBA00022824"/>
    </source>
</evidence>
<feature type="transmembrane region" description="Helical" evidence="19">
    <location>
        <begin position="254"/>
        <end position="273"/>
    </location>
</feature>
<keyword evidence="11" id="KW-0256">Endoplasmic reticulum</keyword>
<comment type="catalytic activity">
    <reaction evidence="18">
        <text>a di-trans,poly-cis-dolichyl phosphate + UDP-N-acetyl-alpha-D-glucosamine = an N-acetyl-alpha-D-glucosaminyl-diphospho-di-trans,poly-cis-dolichol + UMP</text>
        <dbReference type="Rhea" id="RHEA:13289"/>
        <dbReference type="Rhea" id="RHEA-COMP:19498"/>
        <dbReference type="Rhea" id="RHEA-COMP:19507"/>
        <dbReference type="ChEBI" id="CHEBI:57683"/>
        <dbReference type="ChEBI" id="CHEBI:57705"/>
        <dbReference type="ChEBI" id="CHEBI:57865"/>
        <dbReference type="ChEBI" id="CHEBI:58427"/>
        <dbReference type="EC" id="2.7.8.15"/>
    </reaction>
    <physiologicalReaction direction="left-to-right" evidence="18">
        <dbReference type="Rhea" id="RHEA:13290"/>
    </physiologicalReaction>
</comment>
<dbReference type="GO" id="GO:0005789">
    <property type="term" value="C:endoplasmic reticulum membrane"/>
    <property type="evidence" value="ECO:0007669"/>
    <property type="project" value="UniProtKB-SubCell"/>
</dbReference>
<organism evidence="20 21">
    <name type="scientific">Chytriomyces confervae</name>
    <dbReference type="NCBI Taxonomy" id="246404"/>
    <lineage>
        <taxon>Eukaryota</taxon>
        <taxon>Fungi</taxon>
        <taxon>Fungi incertae sedis</taxon>
        <taxon>Chytridiomycota</taxon>
        <taxon>Chytridiomycota incertae sedis</taxon>
        <taxon>Chytridiomycetes</taxon>
        <taxon>Chytridiales</taxon>
        <taxon>Chytriomycetaceae</taxon>
        <taxon>Chytriomyces</taxon>
    </lineage>
</organism>
<comment type="similarity">
    <text evidence="4">Belongs to the glycosyltransferase 4 family.</text>
</comment>
<feature type="transmembrane region" description="Helical" evidence="19">
    <location>
        <begin position="33"/>
        <end position="51"/>
    </location>
</feature>
<feature type="transmembrane region" description="Helical" evidence="19">
    <location>
        <begin position="285"/>
        <end position="303"/>
    </location>
</feature>
<dbReference type="EC" id="2.7.8.15" evidence="5"/>
<evidence type="ECO:0000256" key="2">
    <source>
        <dbReference type="ARBA" id="ARBA00004477"/>
    </source>
</evidence>
<sequence>MVTLKSVAFTSLPTAVAFSQLHNAIAVSVCLSIVAYYATYRFIPLVSKVFIKHGRCGKDRLKKDGPVIAESMGLIAGVVYLASMCMFIPVPFLPFFRVGAEPSASSNSAGAVIPLFPLDMLAQYLAALLSLFSMLFLGFVDDVVDIKWRVKIWMPLFACIPLLMVYFVTYGVTHVVVPIPFRGFWGLGHILDLGIFYYAYMAALCIFSTNAINIIAGLNGVEGIQCFIIGTALVINNICVVLTTPYPLNKDRHLFSMYFLLPFLGVTIGYLRHNWYPARCFGGDTYVYFAGMTFAVVGIMGVFTKTLLLFMFPQIFNFLYSCPQLFGFVECPRHRMPQLNEKTGLVEPTRVSLEKTRTPGLLMLRFLELFSLVDIERDPKTKSMLSCNNLTLINLLLVKWGPASEAQATVRVGLTQALFCLIGFGMRYGLAFLFYRQKEAGSGHVEL</sequence>
<evidence type="ECO:0000256" key="3">
    <source>
        <dbReference type="ARBA" id="ARBA00004922"/>
    </source>
</evidence>
<evidence type="ECO:0000256" key="18">
    <source>
        <dbReference type="ARBA" id="ARBA00045078"/>
    </source>
</evidence>
<evidence type="ECO:0000256" key="17">
    <source>
        <dbReference type="ARBA" id="ARBA00044717"/>
    </source>
</evidence>
<evidence type="ECO:0000256" key="16">
    <source>
        <dbReference type="ARBA" id="ARBA00033238"/>
    </source>
</evidence>
<evidence type="ECO:0000256" key="13">
    <source>
        <dbReference type="ARBA" id="ARBA00022989"/>
    </source>
</evidence>
<evidence type="ECO:0000256" key="4">
    <source>
        <dbReference type="ARBA" id="ARBA00009317"/>
    </source>
</evidence>
<dbReference type="Proteomes" id="UP000320333">
    <property type="component" value="Unassembled WGS sequence"/>
</dbReference>
<protein>
    <recommendedName>
        <fullName evidence="6">UDP-N-acetylglucosamine--dolichyl-phosphate N-acetylglucosaminephosphotransferase</fullName>
        <ecNumber evidence="5">2.7.8.15</ecNumber>
    </recommendedName>
    <alternativeName>
        <fullName evidence="15">GlcNAc-1-P transferase</fullName>
    </alternativeName>
    <alternativeName>
        <fullName evidence="16">N-acetylglucosamine-1-phosphate transferase</fullName>
    </alternativeName>
</protein>
<dbReference type="GO" id="GO:0006488">
    <property type="term" value="P:dolichol-linked oligosaccharide biosynthetic process"/>
    <property type="evidence" value="ECO:0007669"/>
    <property type="project" value="InterPro"/>
</dbReference>
<dbReference type="AlphaFoldDB" id="A0A507FEP2"/>
<evidence type="ECO:0000256" key="1">
    <source>
        <dbReference type="ARBA" id="ARBA00001946"/>
    </source>
</evidence>
<feature type="transmembrane region" description="Helical" evidence="19">
    <location>
        <begin position="195"/>
        <end position="215"/>
    </location>
</feature>
<dbReference type="UniPathway" id="UPA00378"/>
<dbReference type="OrthoDB" id="10262326at2759"/>
<accession>A0A507FEP2</accession>
<keyword evidence="13 19" id="KW-1133">Transmembrane helix</keyword>